<sequence length="102" mass="11205">MIRHCVFVRFRADVPETERNEIYADLAALRNVVDGFLAISYGANVSPEGLHQGFRDGFTMDFVDEAARDAYLVHPAHKATGGRLLAALEGGRDGLIVFDLVV</sequence>
<dbReference type="PANTHER" id="PTHR33178">
    <property type="match status" value="1"/>
</dbReference>
<dbReference type="AlphaFoldDB" id="A0A6M1T2M4"/>
<feature type="domain" description="Stress-response A/B barrel" evidence="2">
    <location>
        <begin position="2"/>
        <end position="100"/>
    </location>
</feature>
<dbReference type="InterPro" id="IPR013097">
    <property type="entry name" value="Dabb"/>
</dbReference>
<dbReference type="InterPro" id="IPR011008">
    <property type="entry name" value="Dimeric_a/b-barrel"/>
</dbReference>
<dbReference type="PROSITE" id="PS51502">
    <property type="entry name" value="S_R_A_B_BARREL"/>
    <property type="match status" value="1"/>
</dbReference>
<evidence type="ECO:0000313" key="4">
    <source>
        <dbReference type="Proteomes" id="UP000474802"/>
    </source>
</evidence>
<gene>
    <name evidence="3" type="ORF">G5575_16580</name>
</gene>
<evidence type="ECO:0000259" key="2">
    <source>
        <dbReference type="PROSITE" id="PS51502"/>
    </source>
</evidence>
<dbReference type="RefSeq" id="WP_164535289.1">
    <property type="nucleotide sequence ID" value="NZ_JAALFG010000004.1"/>
</dbReference>
<accession>A0A6M1T2M4</accession>
<dbReference type="SUPFAM" id="SSF54909">
    <property type="entry name" value="Dimeric alpha+beta barrel"/>
    <property type="match status" value="1"/>
</dbReference>
<organism evidence="3 4">
    <name type="scientific">Devosia aurantiaca</name>
    <dbReference type="NCBI Taxonomy" id="2714858"/>
    <lineage>
        <taxon>Bacteria</taxon>
        <taxon>Pseudomonadati</taxon>
        <taxon>Pseudomonadota</taxon>
        <taxon>Alphaproteobacteria</taxon>
        <taxon>Hyphomicrobiales</taxon>
        <taxon>Devosiaceae</taxon>
        <taxon>Devosia</taxon>
    </lineage>
</organism>
<dbReference type="Proteomes" id="UP000474802">
    <property type="component" value="Unassembled WGS sequence"/>
</dbReference>
<evidence type="ECO:0000256" key="1">
    <source>
        <dbReference type="ARBA" id="ARBA00011738"/>
    </source>
</evidence>
<dbReference type="PANTHER" id="PTHR33178:SF10">
    <property type="entry name" value="STRESS-RESPONSE A_B BARREL DOMAIN-CONTAINING PROTEIN"/>
    <property type="match status" value="1"/>
</dbReference>
<name>A0A6M1T2M4_9HYPH</name>
<protein>
    <submittedName>
        <fullName evidence="3">Dabb family protein</fullName>
    </submittedName>
</protein>
<dbReference type="SMART" id="SM00886">
    <property type="entry name" value="Dabb"/>
    <property type="match status" value="1"/>
</dbReference>
<comment type="subunit">
    <text evidence="1">Homodimer.</text>
</comment>
<evidence type="ECO:0000313" key="3">
    <source>
        <dbReference type="EMBL" id="NGP19041.1"/>
    </source>
</evidence>
<keyword evidence="4" id="KW-1185">Reference proteome</keyword>
<proteinExistence type="predicted"/>
<comment type="caution">
    <text evidence="3">The sequence shown here is derived from an EMBL/GenBank/DDBJ whole genome shotgun (WGS) entry which is preliminary data.</text>
</comment>
<dbReference type="Gene3D" id="3.30.70.100">
    <property type="match status" value="1"/>
</dbReference>
<dbReference type="EMBL" id="JAALFG010000004">
    <property type="protein sequence ID" value="NGP19041.1"/>
    <property type="molecule type" value="Genomic_DNA"/>
</dbReference>
<reference evidence="3 4" key="2">
    <citation type="submission" date="2020-03" db="EMBL/GenBank/DDBJ databases">
        <title>Devosia chinhatensis sp. nov., isolated from a hexachlorocyclohexane (HCH) dump site in India.</title>
        <authorList>
            <person name="Kumar M."/>
            <person name="Lal R."/>
        </authorList>
    </citation>
    <scope>NUCLEOTIDE SEQUENCE [LARGE SCALE GENOMIC DNA]</scope>
    <source>
        <strain evidence="3 4">H239</strain>
    </source>
</reference>
<reference evidence="3 4" key="1">
    <citation type="submission" date="2020-02" db="EMBL/GenBank/DDBJ databases">
        <authorList>
            <person name="Khan S.A."/>
            <person name="Jeon C.O."/>
            <person name="Chun B.H."/>
        </authorList>
    </citation>
    <scope>NUCLEOTIDE SEQUENCE [LARGE SCALE GENOMIC DNA]</scope>
    <source>
        <strain evidence="3 4">H239</strain>
    </source>
</reference>
<dbReference type="InterPro" id="IPR044662">
    <property type="entry name" value="HS1/DABB1-like"/>
</dbReference>
<dbReference type="Pfam" id="PF07876">
    <property type="entry name" value="Dabb"/>
    <property type="match status" value="1"/>
</dbReference>